<dbReference type="InterPro" id="IPR050545">
    <property type="entry name" value="Mycobact_MmpL"/>
</dbReference>
<feature type="transmembrane region" description="Helical" evidence="8">
    <location>
        <begin position="637"/>
        <end position="659"/>
    </location>
</feature>
<feature type="transmembrane region" description="Helical" evidence="8">
    <location>
        <begin position="527"/>
        <end position="545"/>
    </location>
</feature>
<sequence length="738" mass="77132">MFTALGRLVVRRTKLTLFVSLAVVVLTAVLGSGAFTALKNGGFDDPSSDSARARVILEKELGAGSPNLLLVVTANGGDVDAPEAAAAGRALSQELTTTAGIDEVTSYWLLGSPPPLRSESGGSALVMARAGGSEAEVEATVARVQDSLEGDRGAVTVQVGGSAAVDAALGHTLEDDLVRAELIAIPLTLLLLLIVFRGVVAALLPLLVGVAAVMGAFFVLWAFAQFTDVSVFSINLVTALGIGLAIDYSLLIVSRFREELKAGYDPKVATIRTVESAGRTVVFSGVTVAVALLSLIAFPMFFLRSFAYAGVGVVLVAIAASVIILPAVLALLGHRVNAWRLPGLRRDAEGGSRRWAALAGGVLRRPGLVTGTAVVLLLLLSAPVLGTRFGNPDARVLPADVAARQATEAAQRDFGYEALPIVIKGAAERSDIEAYAQAASRVSNVTEVDTRYGTWAGGQRTAGPGPEAERYATDAGQWLEVVPAVQPISSEAENVVHDLRAIDAPFDALVSGSTAELVDTKAGITSVAPWAALWIAVATFALLFLMFGSLLVPLKAIVLNTLNLTAMLGAMVWIFQDGNLSELLSFTSTGLTDVSMPLLMFAVAFGLSMDYEVFLLARMKEEYDRTGDNETAIVSGIANTGPIVTAAALVLSITFFAFGTAGVTFMKMFGLGLGLAVLIDAFLVRATLVPALMKMAGRANWWAPAWARRLHEKAGIDETGGTLSTTTGPAAREPQRVG</sequence>
<evidence type="ECO:0000313" key="11">
    <source>
        <dbReference type="Proteomes" id="UP000542742"/>
    </source>
</evidence>
<comment type="subcellular location">
    <subcellularLocation>
        <location evidence="1">Cell membrane</location>
        <topology evidence="1">Multi-pass membrane protein</topology>
    </subcellularLocation>
</comment>
<dbReference type="Gene3D" id="1.20.1640.10">
    <property type="entry name" value="Multidrug efflux transporter AcrB transmembrane domain"/>
    <property type="match status" value="2"/>
</dbReference>
<evidence type="ECO:0000313" key="10">
    <source>
        <dbReference type="EMBL" id="MBB4693196.1"/>
    </source>
</evidence>
<evidence type="ECO:0000256" key="2">
    <source>
        <dbReference type="ARBA" id="ARBA00010157"/>
    </source>
</evidence>
<keyword evidence="4 8" id="KW-0812">Transmembrane</keyword>
<evidence type="ECO:0000256" key="8">
    <source>
        <dbReference type="SAM" id="Phobius"/>
    </source>
</evidence>
<evidence type="ECO:0000256" key="5">
    <source>
        <dbReference type="ARBA" id="ARBA00022989"/>
    </source>
</evidence>
<evidence type="ECO:0000259" key="9">
    <source>
        <dbReference type="Pfam" id="PF03176"/>
    </source>
</evidence>
<evidence type="ECO:0000256" key="7">
    <source>
        <dbReference type="SAM" id="MobiDB-lite"/>
    </source>
</evidence>
<evidence type="ECO:0000256" key="4">
    <source>
        <dbReference type="ARBA" id="ARBA00022692"/>
    </source>
</evidence>
<dbReference type="RefSeq" id="WP_184951844.1">
    <property type="nucleotide sequence ID" value="NZ_BOMC01000080.1"/>
</dbReference>
<feature type="transmembrane region" description="Helical" evidence="8">
    <location>
        <begin position="557"/>
        <end position="576"/>
    </location>
</feature>
<reference evidence="10 11" key="1">
    <citation type="submission" date="2020-08" db="EMBL/GenBank/DDBJ databases">
        <title>Sequencing the genomes of 1000 actinobacteria strains.</title>
        <authorList>
            <person name="Klenk H.-P."/>
        </authorList>
    </citation>
    <scope>NUCLEOTIDE SEQUENCE [LARGE SCALE GENOMIC DNA]</scope>
    <source>
        <strain evidence="10 11">DSM 45518</strain>
    </source>
</reference>
<feature type="transmembrane region" description="Helical" evidence="8">
    <location>
        <begin position="308"/>
        <end position="332"/>
    </location>
</feature>
<keyword evidence="11" id="KW-1185">Reference proteome</keyword>
<dbReference type="SUPFAM" id="SSF82866">
    <property type="entry name" value="Multidrug efflux transporter AcrB transmembrane domain"/>
    <property type="match status" value="2"/>
</dbReference>
<keyword evidence="5 8" id="KW-1133">Transmembrane helix</keyword>
<dbReference type="InterPro" id="IPR004869">
    <property type="entry name" value="MMPL_dom"/>
</dbReference>
<feature type="transmembrane region" description="Helical" evidence="8">
    <location>
        <begin position="177"/>
        <end position="196"/>
    </location>
</feature>
<evidence type="ECO:0000256" key="6">
    <source>
        <dbReference type="ARBA" id="ARBA00023136"/>
    </source>
</evidence>
<comment type="caution">
    <text evidence="10">The sequence shown here is derived from an EMBL/GenBank/DDBJ whole genome shotgun (WGS) entry which is preliminary data.</text>
</comment>
<dbReference type="Proteomes" id="UP000542742">
    <property type="component" value="Unassembled WGS sequence"/>
</dbReference>
<dbReference type="AlphaFoldDB" id="A0A7W7CR45"/>
<dbReference type="PANTHER" id="PTHR33406">
    <property type="entry name" value="MEMBRANE PROTEIN MJ1562-RELATED"/>
    <property type="match status" value="1"/>
</dbReference>
<proteinExistence type="inferred from homology"/>
<organism evidence="10 11">
    <name type="scientific">Paractinoplanes abujensis</name>
    <dbReference type="NCBI Taxonomy" id="882441"/>
    <lineage>
        <taxon>Bacteria</taxon>
        <taxon>Bacillati</taxon>
        <taxon>Actinomycetota</taxon>
        <taxon>Actinomycetes</taxon>
        <taxon>Micromonosporales</taxon>
        <taxon>Micromonosporaceae</taxon>
        <taxon>Paractinoplanes</taxon>
    </lineage>
</organism>
<feature type="transmembrane region" description="Helical" evidence="8">
    <location>
        <begin position="281"/>
        <end position="302"/>
    </location>
</feature>
<feature type="transmembrane region" description="Helical" evidence="8">
    <location>
        <begin position="203"/>
        <end position="224"/>
    </location>
</feature>
<feature type="domain" description="Membrane transport protein MMPL" evidence="9">
    <location>
        <begin position="47"/>
        <end position="368"/>
    </location>
</feature>
<feature type="transmembrane region" description="Helical" evidence="8">
    <location>
        <begin position="665"/>
        <end position="688"/>
    </location>
</feature>
<keyword evidence="3" id="KW-1003">Cell membrane</keyword>
<feature type="region of interest" description="Disordered" evidence="7">
    <location>
        <begin position="717"/>
        <end position="738"/>
    </location>
</feature>
<dbReference type="PANTHER" id="PTHR33406:SF11">
    <property type="entry name" value="MEMBRANE PROTEIN SCO6666-RELATED"/>
    <property type="match status" value="1"/>
</dbReference>
<feature type="transmembrane region" description="Helical" evidence="8">
    <location>
        <begin position="230"/>
        <end position="253"/>
    </location>
</feature>
<comment type="similarity">
    <text evidence="2">Belongs to the resistance-nodulation-cell division (RND) (TC 2.A.6) family. MmpL subfamily.</text>
</comment>
<feature type="domain" description="Membrane transport protein MMPL" evidence="9">
    <location>
        <begin position="500"/>
        <end position="704"/>
    </location>
</feature>
<name>A0A7W7CR45_9ACTN</name>
<feature type="transmembrane region" description="Helical" evidence="8">
    <location>
        <begin position="368"/>
        <end position="386"/>
    </location>
</feature>
<gene>
    <name evidence="10" type="ORF">BKA14_003344</name>
</gene>
<evidence type="ECO:0000256" key="1">
    <source>
        <dbReference type="ARBA" id="ARBA00004651"/>
    </source>
</evidence>
<dbReference type="Pfam" id="PF03176">
    <property type="entry name" value="MMPL"/>
    <property type="match status" value="2"/>
</dbReference>
<accession>A0A7W7CR45</accession>
<evidence type="ECO:0000256" key="3">
    <source>
        <dbReference type="ARBA" id="ARBA00022475"/>
    </source>
</evidence>
<protein>
    <submittedName>
        <fullName evidence="10">RND superfamily putative drug exporter</fullName>
    </submittedName>
</protein>
<keyword evidence="6 8" id="KW-0472">Membrane</keyword>
<dbReference type="GO" id="GO:0005886">
    <property type="term" value="C:plasma membrane"/>
    <property type="evidence" value="ECO:0007669"/>
    <property type="project" value="UniProtKB-SubCell"/>
</dbReference>
<dbReference type="EMBL" id="JACHMF010000001">
    <property type="protein sequence ID" value="MBB4693196.1"/>
    <property type="molecule type" value="Genomic_DNA"/>
</dbReference>
<feature type="transmembrane region" description="Helical" evidence="8">
    <location>
        <begin position="596"/>
        <end position="617"/>
    </location>
</feature>